<keyword evidence="3" id="KW-0670">Pyruvate</keyword>
<dbReference type="InterPro" id="IPR002192">
    <property type="entry name" value="PPDK_AMP/ATP-bd"/>
</dbReference>
<dbReference type="RefSeq" id="WP_085484894.1">
    <property type="nucleotide sequence ID" value="NZ_FXAY01000002.1"/>
</dbReference>
<proteinExistence type="predicted"/>
<dbReference type="SUPFAM" id="SSF56059">
    <property type="entry name" value="Glutathione synthetase ATP-binding domain-like"/>
    <property type="match status" value="1"/>
</dbReference>
<dbReference type="InterPro" id="IPR008279">
    <property type="entry name" value="PEP-util_enz_mobile_dom"/>
</dbReference>
<dbReference type="InterPro" id="IPR036637">
    <property type="entry name" value="Phosphohistidine_dom_sf"/>
</dbReference>
<dbReference type="PANTHER" id="PTHR43615:SF1">
    <property type="entry name" value="PPDK_N DOMAIN-CONTAINING PROTEIN"/>
    <property type="match status" value="1"/>
</dbReference>
<sequence>MSALTTVSDSSMGSKAFGLVELDRLYPGLVPSFIVLPVEDLVENWHDLRAAAHTLVAEYCAGTVDDAAYAERSARLVASLSIAGDVVEAALASCGGWGSVSVRTSALAEDGVEHSFAGQYETSLDVPTESRPVRDAIGASVASLFSARVAAYARARRMSSLEIGGSVVVQQMFVGTTSGVLFSENGRGELTLAWSRSARNTTVEGENAHELRASKVSDWPSGLPAPARLLDIAVDSEARLRRPVDIEWAARGSQLALLQVRPQTTVALDYELAWDCTNIAENYPGITLPLTYSFIRGLYSRVYPAFFRKLGVNQKVLDAKQQVFRNTLGYLGGHVYYQIDNWYEMVRLIPGPSSNQAFFSAMLQPQRTPGDAPRRRLGLRGALTMAPLVGRLGVLLLRSNSMSKTFSRTFQKRLKRFEAVDWNTLHADAILSTLETMRAELLTLWATPVFNDLRVMIFHGLLKTYSFSAEQHADYLGYLHGLSDRASIAPLTALGVLGNRLRERHGEAATADGILSSPDWMATRVLVDEYLARFGGRAPDELQLENPRLADDYASLLALALGTDPEGRPPVDASARSITGRFGTRFIGRNTRQAIDWRERFRFNRAQVYGLARAAYLALGQRLVDAELLETANDVFWLTEQELDEAVFGHAWSSDPRSTVARRRAEFGTFEQRSLARRVVGSGLIAPAALRDDEQRSASGMAAGMGVSPGVLTAEAIVVHAFDPTIDVRGKILVTSHIDPGWTLLFVQAAGVVTERGNALSHVAIIARELAMPAVVAAMGAVDTLSTGQVITINGTTGDIDAAL</sequence>
<dbReference type="EMBL" id="FXAY01000002">
    <property type="protein sequence ID" value="SMG30968.1"/>
    <property type="molecule type" value="Genomic_DNA"/>
</dbReference>
<organism evidence="3 4">
    <name type="scientific">Agreia pratensis</name>
    <dbReference type="NCBI Taxonomy" id="150121"/>
    <lineage>
        <taxon>Bacteria</taxon>
        <taxon>Bacillati</taxon>
        <taxon>Actinomycetota</taxon>
        <taxon>Actinomycetes</taxon>
        <taxon>Micrococcales</taxon>
        <taxon>Microbacteriaceae</taxon>
        <taxon>Agreia</taxon>
    </lineage>
</organism>
<keyword evidence="3" id="KW-0418">Kinase</keyword>
<name>A0A1X7JTI0_9MICO</name>
<keyword evidence="4" id="KW-1185">Reference proteome</keyword>
<dbReference type="SUPFAM" id="SSF52009">
    <property type="entry name" value="Phosphohistidine domain"/>
    <property type="match status" value="1"/>
</dbReference>
<feature type="domain" description="PEP-utilising enzyme mobile" evidence="1">
    <location>
        <begin position="730"/>
        <end position="798"/>
    </location>
</feature>
<keyword evidence="3" id="KW-0808">Transferase</keyword>
<dbReference type="Pfam" id="PF01326">
    <property type="entry name" value="PPDK_N"/>
    <property type="match status" value="1"/>
</dbReference>
<dbReference type="GO" id="GO:0005524">
    <property type="term" value="F:ATP binding"/>
    <property type="evidence" value="ECO:0007669"/>
    <property type="project" value="InterPro"/>
</dbReference>
<reference evidence="4" key="1">
    <citation type="submission" date="2017-04" db="EMBL/GenBank/DDBJ databases">
        <authorList>
            <person name="Varghese N."/>
            <person name="Submissions S."/>
        </authorList>
    </citation>
    <scope>NUCLEOTIDE SEQUENCE [LARGE SCALE GENOMIC DNA]</scope>
    <source>
        <strain evidence="4">VKM Ac-2510</strain>
    </source>
</reference>
<evidence type="ECO:0000259" key="1">
    <source>
        <dbReference type="Pfam" id="PF00391"/>
    </source>
</evidence>
<dbReference type="OrthoDB" id="9765468at2"/>
<dbReference type="Pfam" id="PF00391">
    <property type="entry name" value="PEP-utilizers"/>
    <property type="match status" value="1"/>
</dbReference>
<dbReference type="STRING" id="150121.SAMN06296010_1740"/>
<dbReference type="PANTHER" id="PTHR43615">
    <property type="entry name" value="PHOSPHOENOLPYRUVATE SYNTHASE-RELATED"/>
    <property type="match status" value="1"/>
</dbReference>
<dbReference type="GO" id="GO:0016301">
    <property type="term" value="F:kinase activity"/>
    <property type="evidence" value="ECO:0007669"/>
    <property type="project" value="UniProtKB-KW"/>
</dbReference>
<accession>A0A1X7JTI0</accession>
<gene>
    <name evidence="3" type="ORF">SAMN06296010_1740</name>
</gene>
<dbReference type="Proteomes" id="UP000193244">
    <property type="component" value="Unassembled WGS sequence"/>
</dbReference>
<dbReference type="InterPro" id="IPR013815">
    <property type="entry name" value="ATP_grasp_subdomain_1"/>
</dbReference>
<dbReference type="AlphaFoldDB" id="A0A1X7JTI0"/>
<dbReference type="Gene3D" id="3.30.1490.20">
    <property type="entry name" value="ATP-grasp fold, A domain"/>
    <property type="match status" value="1"/>
</dbReference>
<evidence type="ECO:0000259" key="2">
    <source>
        <dbReference type="Pfam" id="PF01326"/>
    </source>
</evidence>
<evidence type="ECO:0000313" key="4">
    <source>
        <dbReference type="Proteomes" id="UP000193244"/>
    </source>
</evidence>
<protein>
    <submittedName>
        <fullName evidence="3">Pyruvate, water dikinase</fullName>
    </submittedName>
</protein>
<dbReference type="Gene3D" id="3.50.30.10">
    <property type="entry name" value="Phosphohistidine domain"/>
    <property type="match status" value="1"/>
</dbReference>
<dbReference type="InterPro" id="IPR051549">
    <property type="entry name" value="PEP_Utilizing_Enz"/>
</dbReference>
<feature type="domain" description="Pyruvate phosphate dikinase AMP/ATP-binding" evidence="2">
    <location>
        <begin position="98"/>
        <end position="185"/>
    </location>
</feature>
<evidence type="ECO:0000313" key="3">
    <source>
        <dbReference type="EMBL" id="SMG30968.1"/>
    </source>
</evidence>
<dbReference type="Gene3D" id="3.30.470.20">
    <property type="entry name" value="ATP-grasp fold, B domain"/>
    <property type="match status" value="1"/>
</dbReference>